<feature type="transmembrane region" description="Helical" evidence="2">
    <location>
        <begin position="99"/>
        <end position="117"/>
    </location>
</feature>
<feature type="transmembrane region" description="Helical" evidence="2">
    <location>
        <begin position="36"/>
        <end position="60"/>
    </location>
</feature>
<dbReference type="KEGG" id="upi:EJG51_016330"/>
<feature type="transmembrane region" description="Helical" evidence="2">
    <location>
        <begin position="201"/>
        <end position="220"/>
    </location>
</feature>
<feature type="transmembrane region" description="Helical" evidence="2">
    <location>
        <begin position="252"/>
        <end position="271"/>
    </location>
</feature>
<dbReference type="PANTHER" id="PTHR30199:SF0">
    <property type="entry name" value="INNER MEMBRANE PROTEIN YDCO"/>
    <property type="match status" value="1"/>
</dbReference>
<protein>
    <submittedName>
        <fullName evidence="3">Benzoate/H(+) symporter BenE family transporter</fullName>
    </submittedName>
</protein>
<evidence type="ECO:0000256" key="1">
    <source>
        <dbReference type="SAM" id="MobiDB-lite"/>
    </source>
</evidence>
<sequence>MTTAKSPAHPDSAAVSSDTPGSPFQSQLALRQAHDVFPALLAGFIAVLISYAGPALLILQAGQSARLSQAQMASWVWAISIGAGACSAWLSWRHRIPVICAWNTPGAALLVSALATVPYHQAIGAYLFAAAALWLVGVSGVFERLMSVIPKSLCAAMLAGILFKFGVEVFAGARSEVAGAPLLVAAMFLGYLIFKRSSARYAIVLTLLLGIALWLGLGWGDNAAAFNGASRSVLPFTFHLSLTQPVWTTPELSLSAIISIGLPLAVLCLTGQQVPGVAVLRAANYHAPVSKLVSTTGLASLITAPFGSHGINLAAITAAICTGPEAHHLPEKRWLAGVACGVFYLLIGSFAGSLTDSFMHLPPALVATVAGLALLGAIQNGLVNAMSVTSEREAALLTFIVTASNITLLGLGSACWGIGIGLLSYFVLRPRAS</sequence>
<keyword evidence="2" id="KW-1133">Transmembrane helix</keyword>
<gene>
    <name evidence="3" type="primary">benE</name>
    <name evidence="3" type="ORF">EJG51_016330</name>
</gene>
<dbReference type="EMBL" id="CP051152">
    <property type="protein sequence ID" value="QJQ07133.1"/>
    <property type="molecule type" value="Genomic_DNA"/>
</dbReference>
<dbReference type="GO" id="GO:0005886">
    <property type="term" value="C:plasma membrane"/>
    <property type="evidence" value="ECO:0007669"/>
    <property type="project" value="TreeGrafter"/>
</dbReference>
<reference evidence="3 4" key="1">
    <citation type="journal article" date="2019" name="Int. J. Syst. Evol. Microbiol.">
        <title>Undibacterium piscinae sp. nov., isolated from Korean shiner intestine.</title>
        <authorList>
            <person name="Lee S.Y."/>
            <person name="Kang W."/>
            <person name="Kim P.S."/>
            <person name="Kim H.S."/>
            <person name="Sung H."/>
            <person name="Shin N.R."/>
            <person name="Whon T.W."/>
            <person name="Yun J.H."/>
            <person name="Lee J.Y."/>
            <person name="Lee J.Y."/>
            <person name="Jung M.J."/>
            <person name="Jeong Y.S."/>
            <person name="Tak E.J."/>
            <person name="Han J.E."/>
            <person name="Hyun D.W."/>
            <person name="Kang M.S."/>
            <person name="Lee K.E."/>
            <person name="Lee B.H."/>
            <person name="Bae J.W."/>
        </authorList>
    </citation>
    <scope>NUCLEOTIDE SEQUENCE [LARGE SCALE GENOMIC DNA]</scope>
    <source>
        <strain evidence="3 4">S11R28</strain>
    </source>
</reference>
<evidence type="ECO:0000313" key="4">
    <source>
        <dbReference type="Proteomes" id="UP000274350"/>
    </source>
</evidence>
<evidence type="ECO:0000256" key="2">
    <source>
        <dbReference type="SAM" id="Phobius"/>
    </source>
</evidence>
<accession>A0A6M4A7H9</accession>
<feature type="transmembrane region" description="Helical" evidence="2">
    <location>
        <begin position="334"/>
        <end position="352"/>
    </location>
</feature>
<dbReference type="PANTHER" id="PTHR30199">
    <property type="entry name" value="MFS FAMILY TRANSPORTER, PREDICTED SUBSTRATE BENZOATE"/>
    <property type="match status" value="1"/>
</dbReference>
<dbReference type="AlphaFoldDB" id="A0A6M4A7H9"/>
<dbReference type="OrthoDB" id="9792424at2"/>
<evidence type="ECO:0000313" key="3">
    <source>
        <dbReference type="EMBL" id="QJQ07133.1"/>
    </source>
</evidence>
<keyword evidence="4" id="KW-1185">Reference proteome</keyword>
<organism evidence="3 4">
    <name type="scientific">Undibacterium piscinae</name>
    <dbReference type="NCBI Taxonomy" id="2495591"/>
    <lineage>
        <taxon>Bacteria</taxon>
        <taxon>Pseudomonadati</taxon>
        <taxon>Pseudomonadota</taxon>
        <taxon>Betaproteobacteria</taxon>
        <taxon>Burkholderiales</taxon>
        <taxon>Oxalobacteraceae</taxon>
        <taxon>Undibacterium</taxon>
    </lineage>
</organism>
<feature type="transmembrane region" description="Helical" evidence="2">
    <location>
        <begin position="154"/>
        <end position="171"/>
    </location>
</feature>
<feature type="transmembrane region" description="Helical" evidence="2">
    <location>
        <begin position="364"/>
        <end position="383"/>
    </location>
</feature>
<dbReference type="Pfam" id="PF03594">
    <property type="entry name" value="BenE"/>
    <property type="match status" value="1"/>
</dbReference>
<dbReference type="NCBIfam" id="TIGR00843">
    <property type="entry name" value="benE"/>
    <property type="match status" value="1"/>
</dbReference>
<feature type="transmembrane region" description="Helical" evidence="2">
    <location>
        <begin position="72"/>
        <end position="92"/>
    </location>
</feature>
<feature type="transmembrane region" description="Helical" evidence="2">
    <location>
        <begin position="177"/>
        <end position="194"/>
    </location>
</feature>
<dbReference type="InterPro" id="IPR004711">
    <property type="entry name" value="Benzoate_Transporter"/>
</dbReference>
<keyword evidence="2" id="KW-0812">Transmembrane</keyword>
<proteinExistence type="predicted"/>
<feature type="transmembrane region" description="Helical" evidence="2">
    <location>
        <begin position="395"/>
        <end position="428"/>
    </location>
</feature>
<dbReference type="GO" id="GO:0042925">
    <property type="term" value="F:benzoate transmembrane transporter activity"/>
    <property type="evidence" value="ECO:0007669"/>
    <property type="project" value="InterPro"/>
</dbReference>
<name>A0A6M4A7H9_9BURK</name>
<keyword evidence="2" id="KW-0472">Membrane</keyword>
<dbReference type="Proteomes" id="UP000274350">
    <property type="component" value="Chromosome"/>
</dbReference>
<feature type="region of interest" description="Disordered" evidence="1">
    <location>
        <begin position="1"/>
        <end position="20"/>
    </location>
</feature>
<feature type="transmembrane region" description="Helical" evidence="2">
    <location>
        <begin position="123"/>
        <end position="142"/>
    </location>
</feature>